<name>A0A9P7EJP9_9AGAM</name>
<reference evidence="2" key="1">
    <citation type="journal article" date="2020" name="New Phytol.">
        <title>Comparative genomics reveals dynamic genome evolution in host specialist ectomycorrhizal fungi.</title>
        <authorList>
            <person name="Lofgren L.A."/>
            <person name="Nguyen N.H."/>
            <person name="Vilgalys R."/>
            <person name="Ruytinx J."/>
            <person name="Liao H.L."/>
            <person name="Branco S."/>
            <person name="Kuo A."/>
            <person name="LaButti K."/>
            <person name="Lipzen A."/>
            <person name="Andreopoulos W."/>
            <person name="Pangilinan J."/>
            <person name="Riley R."/>
            <person name="Hundley H."/>
            <person name="Na H."/>
            <person name="Barry K."/>
            <person name="Grigoriev I.V."/>
            <person name="Stajich J.E."/>
            <person name="Kennedy P.G."/>
        </authorList>
    </citation>
    <scope>NUCLEOTIDE SEQUENCE</scope>
    <source>
        <strain evidence="2">MN1</strain>
    </source>
</reference>
<organism evidence="2 3">
    <name type="scientific">Suillus subaureus</name>
    <dbReference type="NCBI Taxonomy" id="48587"/>
    <lineage>
        <taxon>Eukaryota</taxon>
        <taxon>Fungi</taxon>
        <taxon>Dikarya</taxon>
        <taxon>Basidiomycota</taxon>
        <taxon>Agaricomycotina</taxon>
        <taxon>Agaricomycetes</taxon>
        <taxon>Agaricomycetidae</taxon>
        <taxon>Boletales</taxon>
        <taxon>Suillineae</taxon>
        <taxon>Suillaceae</taxon>
        <taxon>Suillus</taxon>
    </lineage>
</organism>
<dbReference type="Proteomes" id="UP000807769">
    <property type="component" value="Unassembled WGS sequence"/>
</dbReference>
<keyword evidence="3" id="KW-1185">Reference proteome</keyword>
<feature type="signal peptide" evidence="1">
    <location>
        <begin position="1"/>
        <end position="20"/>
    </location>
</feature>
<evidence type="ECO:0000256" key="1">
    <source>
        <dbReference type="SAM" id="SignalP"/>
    </source>
</evidence>
<evidence type="ECO:0000313" key="2">
    <source>
        <dbReference type="EMBL" id="KAG1823853.1"/>
    </source>
</evidence>
<sequence length="222" mass="25243">MHHWASALMIVIPLIPTVHREVSLVKNREVHLLYSFAELASHHTDFSQSSKDDLAKLTTLIQLWSVMDIPTDSTHPMNIYHSSIHDYIYDPSNCGLPQVCNITSPHSLLAHLSLHLMTEITESTALLDALSELEKQISHQSHCQFSFVCYGFEEIMLQIYNIGWGPWMGVLTTNGQTGCRLREDETGCRPLPTTYLISLLNHITYANNLHLMRHLGGLREQQ</sequence>
<dbReference type="EMBL" id="JABBWG010000004">
    <property type="protein sequence ID" value="KAG1823853.1"/>
    <property type="molecule type" value="Genomic_DNA"/>
</dbReference>
<dbReference type="RefSeq" id="XP_041197913.1">
    <property type="nucleotide sequence ID" value="XM_041332434.1"/>
</dbReference>
<dbReference type="GeneID" id="64626451"/>
<proteinExistence type="predicted"/>
<evidence type="ECO:0000313" key="3">
    <source>
        <dbReference type="Proteomes" id="UP000807769"/>
    </source>
</evidence>
<protein>
    <submittedName>
        <fullName evidence="2">Uncharacterized protein</fullName>
    </submittedName>
</protein>
<gene>
    <name evidence="2" type="ORF">BJ212DRAFT_1296383</name>
</gene>
<accession>A0A9P7EJP9</accession>
<keyword evidence="1" id="KW-0732">Signal</keyword>
<comment type="caution">
    <text evidence="2">The sequence shown here is derived from an EMBL/GenBank/DDBJ whole genome shotgun (WGS) entry which is preliminary data.</text>
</comment>
<feature type="chain" id="PRO_5040357408" evidence="1">
    <location>
        <begin position="21"/>
        <end position="222"/>
    </location>
</feature>
<dbReference type="AlphaFoldDB" id="A0A9P7EJP9"/>